<gene>
    <name evidence="2" type="ORF">Ae201684_001091</name>
</gene>
<accession>A0A6G0XW59</accession>
<keyword evidence="1" id="KW-0812">Transmembrane</keyword>
<dbReference type="AlphaFoldDB" id="A0A6G0XW59"/>
<evidence type="ECO:0000313" key="2">
    <source>
        <dbReference type="EMBL" id="KAF0744625.1"/>
    </source>
</evidence>
<dbReference type="Proteomes" id="UP000481153">
    <property type="component" value="Unassembled WGS sequence"/>
</dbReference>
<comment type="caution">
    <text evidence="2">The sequence shown here is derived from an EMBL/GenBank/DDBJ whole genome shotgun (WGS) entry which is preliminary data.</text>
</comment>
<organism evidence="2 3">
    <name type="scientific">Aphanomyces euteiches</name>
    <dbReference type="NCBI Taxonomy" id="100861"/>
    <lineage>
        <taxon>Eukaryota</taxon>
        <taxon>Sar</taxon>
        <taxon>Stramenopiles</taxon>
        <taxon>Oomycota</taxon>
        <taxon>Saprolegniomycetes</taxon>
        <taxon>Saprolegniales</taxon>
        <taxon>Verrucalvaceae</taxon>
        <taxon>Aphanomyces</taxon>
    </lineage>
</organism>
<proteinExistence type="predicted"/>
<evidence type="ECO:0000313" key="3">
    <source>
        <dbReference type="Proteomes" id="UP000481153"/>
    </source>
</evidence>
<keyword evidence="1" id="KW-1133">Transmembrane helix</keyword>
<sequence>MVQVVPEGDERRLACTTPTPLASDTILARRTSKQIFWNRLSAFYDVCCWCLTLNLVATQVINAFMDESMMDTTLVYGSRPFESTIEYIPGNNDDPYIDRAMACVLVGRVYKAVTLAQALNGVAVIKQLANITYDSYTVMVRSDPQTTMKDTYAYYNPICSTIALTINGIRHACTDQGYLPVKDSLRINVGTDATHTTELTNALPVLIIPYWDNPAAARYGIPGEDGVFCTVMLYNQYIRPGGIYQVVAINRSDFDSKTRLWLNEPHGTWRNGWYTFPDGLTRYYSHMQNDLRSKDQPKGLGVEAVVYDGLTESIVDCTSNPTFCQSQQLMIWESVVLHKATALWAECVCIQDKDRNGLMWYSVQNQDTITFRGGLRAVVANLSIFGLLLRWSIALLAAWRGYLYYTSDWHRCGIGILACSDTFVWLPLLLGSNIKLIFLCF</sequence>
<evidence type="ECO:0000256" key="1">
    <source>
        <dbReference type="SAM" id="Phobius"/>
    </source>
</evidence>
<name>A0A6G0XW59_9STRA</name>
<feature type="transmembrane region" description="Helical" evidence="1">
    <location>
        <begin position="378"/>
        <end position="402"/>
    </location>
</feature>
<keyword evidence="3" id="KW-1185">Reference proteome</keyword>
<dbReference type="VEuPathDB" id="FungiDB:AeMF1_001601"/>
<keyword evidence="1" id="KW-0472">Membrane</keyword>
<feature type="transmembrane region" description="Helical" evidence="1">
    <location>
        <begin position="414"/>
        <end position="438"/>
    </location>
</feature>
<protein>
    <submittedName>
        <fullName evidence="2">Uncharacterized protein</fullName>
    </submittedName>
</protein>
<dbReference type="EMBL" id="VJMJ01000009">
    <property type="protein sequence ID" value="KAF0744625.1"/>
    <property type="molecule type" value="Genomic_DNA"/>
</dbReference>
<reference evidence="2 3" key="1">
    <citation type="submission" date="2019-07" db="EMBL/GenBank/DDBJ databases">
        <title>Genomics analysis of Aphanomyces spp. identifies a new class of oomycete effector associated with host adaptation.</title>
        <authorList>
            <person name="Gaulin E."/>
        </authorList>
    </citation>
    <scope>NUCLEOTIDE SEQUENCE [LARGE SCALE GENOMIC DNA]</scope>
    <source>
        <strain evidence="2 3">ATCC 201684</strain>
    </source>
</reference>